<organism evidence="1 2">
    <name type="scientific">Litchfieldia luteola</name>
    <dbReference type="NCBI Taxonomy" id="682179"/>
    <lineage>
        <taxon>Bacteria</taxon>
        <taxon>Bacillati</taxon>
        <taxon>Bacillota</taxon>
        <taxon>Bacilli</taxon>
        <taxon>Bacillales</taxon>
        <taxon>Bacillaceae</taxon>
        <taxon>Litchfieldia</taxon>
    </lineage>
</organism>
<proteinExistence type="predicted"/>
<sequence length="120" mass="14465">MDHIEGYWNGVDGYYSPPKFTRKKGTIMKIFVEGDREIDPIKPETFGDFLKEWAYDTTNGCIRPYKILIYSHDRYSFTVQVEIIRKRKDIDELKHFYKGIHDYFNFYDIKIKKFETSLIS</sequence>
<evidence type="ECO:0008006" key="3">
    <source>
        <dbReference type="Google" id="ProtNLM"/>
    </source>
</evidence>
<dbReference type="RefSeq" id="WP_193534436.1">
    <property type="nucleotide sequence ID" value="NZ_JADCLJ010000007.1"/>
</dbReference>
<dbReference type="Proteomes" id="UP001516662">
    <property type="component" value="Unassembled WGS sequence"/>
</dbReference>
<gene>
    <name evidence="1" type="ORF">IMZ08_02620</name>
</gene>
<evidence type="ECO:0000313" key="1">
    <source>
        <dbReference type="EMBL" id="MBE4906950.1"/>
    </source>
</evidence>
<protein>
    <recommendedName>
        <fullName evidence="3">LAGLIDADG homing endonuclease</fullName>
    </recommendedName>
</protein>
<accession>A0ABR9QEN4</accession>
<comment type="caution">
    <text evidence="1">The sequence shown here is derived from an EMBL/GenBank/DDBJ whole genome shotgun (WGS) entry which is preliminary data.</text>
</comment>
<name>A0ABR9QEN4_9BACI</name>
<dbReference type="EMBL" id="JADCLJ010000007">
    <property type="protein sequence ID" value="MBE4906950.1"/>
    <property type="molecule type" value="Genomic_DNA"/>
</dbReference>
<reference evidence="1 2" key="1">
    <citation type="submission" date="2020-10" db="EMBL/GenBank/DDBJ databases">
        <title>Bacillus sp. HD4P25, an endophyte from a halophyte.</title>
        <authorList>
            <person name="Sun J.-Q."/>
        </authorList>
    </citation>
    <scope>NUCLEOTIDE SEQUENCE [LARGE SCALE GENOMIC DNA]</scope>
    <source>
        <strain evidence="1 2">YIM 93174</strain>
    </source>
</reference>
<keyword evidence="2" id="KW-1185">Reference proteome</keyword>
<evidence type="ECO:0000313" key="2">
    <source>
        <dbReference type="Proteomes" id="UP001516662"/>
    </source>
</evidence>